<keyword evidence="1" id="KW-1133">Transmembrane helix</keyword>
<evidence type="ECO:0000313" key="3">
    <source>
        <dbReference type="Proteomes" id="UP000237000"/>
    </source>
</evidence>
<dbReference type="GO" id="GO:0030246">
    <property type="term" value="F:carbohydrate binding"/>
    <property type="evidence" value="ECO:0007669"/>
    <property type="project" value="UniProtKB-KW"/>
</dbReference>
<comment type="caution">
    <text evidence="2">The sequence shown here is derived from an EMBL/GenBank/DDBJ whole genome shotgun (WGS) entry which is preliminary data.</text>
</comment>
<dbReference type="AlphaFoldDB" id="A0A2P5EPY7"/>
<feature type="transmembrane region" description="Helical" evidence="1">
    <location>
        <begin position="63"/>
        <end position="93"/>
    </location>
</feature>
<keyword evidence="1" id="KW-0812">Transmembrane</keyword>
<gene>
    <name evidence="2" type="ORF">TorRG33x02_165720</name>
</gene>
<keyword evidence="1" id="KW-0472">Membrane</keyword>
<keyword evidence="3" id="KW-1185">Reference proteome</keyword>
<dbReference type="InParanoid" id="A0A2P5EPY7"/>
<dbReference type="STRING" id="63057.A0A2P5EPY7"/>
<dbReference type="EMBL" id="JXTC01000115">
    <property type="protein sequence ID" value="PON87579.1"/>
    <property type="molecule type" value="Genomic_DNA"/>
</dbReference>
<accession>A0A2P5EPY7</accession>
<dbReference type="Proteomes" id="UP000237000">
    <property type="component" value="Unassembled WGS sequence"/>
</dbReference>
<evidence type="ECO:0000313" key="2">
    <source>
        <dbReference type="EMBL" id="PON87579.1"/>
    </source>
</evidence>
<name>A0A2P5EPY7_TREOI</name>
<evidence type="ECO:0000256" key="1">
    <source>
        <dbReference type="SAM" id="Phobius"/>
    </source>
</evidence>
<organism evidence="2 3">
    <name type="scientific">Trema orientale</name>
    <name type="common">Charcoal tree</name>
    <name type="synonym">Celtis orientalis</name>
    <dbReference type="NCBI Taxonomy" id="63057"/>
    <lineage>
        <taxon>Eukaryota</taxon>
        <taxon>Viridiplantae</taxon>
        <taxon>Streptophyta</taxon>
        <taxon>Embryophyta</taxon>
        <taxon>Tracheophyta</taxon>
        <taxon>Spermatophyta</taxon>
        <taxon>Magnoliopsida</taxon>
        <taxon>eudicotyledons</taxon>
        <taxon>Gunneridae</taxon>
        <taxon>Pentapetalae</taxon>
        <taxon>rosids</taxon>
        <taxon>fabids</taxon>
        <taxon>Rosales</taxon>
        <taxon>Cannabaceae</taxon>
        <taxon>Trema</taxon>
    </lineage>
</organism>
<sequence>MWGGEDVLVGISSSNGDSSQVSSVYSWKFSLRNIPYSMHSLPVDPRGYSGEHSRHSSEHRKRVCHLAILGGLIFATVCGALMVFAVLFLWAVVAGRHKMVPNEVPGFKYKKIGVVVEKDTDGVKN</sequence>
<reference evidence="3" key="1">
    <citation type="submission" date="2016-06" db="EMBL/GenBank/DDBJ databases">
        <title>Parallel loss of symbiosis genes in relatives of nitrogen-fixing non-legume Parasponia.</title>
        <authorList>
            <person name="Van Velzen R."/>
            <person name="Holmer R."/>
            <person name="Bu F."/>
            <person name="Rutten L."/>
            <person name="Van Zeijl A."/>
            <person name="Liu W."/>
            <person name="Santuari L."/>
            <person name="Cao Q."/>
            <person name="Sharma T."/>
            <person name="Shen D."/>
            <person name="Roswanjaya Y."/>
            <person name="Wardhani T."/>
            <person name="Kalhor M.S."/>
            <person name="Jansen J."/>
            <person name="Van den Hoogen J."/>
            <person name="Gungor B."/>
            <person name="Hartog M."/>
            <person name="Hontelez J."/>
            <person name="Verver J."/>
            <person name="Yang W.-C."/>
            <person name="Schijlen E."/>
            <person name="Repin R."/>
            <person name="Schilthuizen M."/>
            <person name="Schranz E."/>
            <person name="Heidstra R."/>
            <person name="Miyata K."/>
            <person name="Fedorova E."/>
            <person name="Kohlen W."/>
            <person name="Bisseling T."/>
            <person name="Smit S."/>
            <person name="Geurts R."/>
        </authorList>
    </citation>
    <scope>NUCLEOTIDE SEQUENCE [LARGE SCALE GENOMIC DNA]</scope>
    <source>
        <strain evidence="3">cv. RG33-2</strain>
    </source>
</reference>
<protein>
    <submittedName>
        <fullName evidence="2">Concanavalin A-like lectin/glucanase domain containing protein</fullName>
    </submittedName>
</protein>
<proteinExistence type="predicted"/>
<keyword evidence="2" id="KW-0430">Lectin</keyword>